<dbReference type="AlphaFoldDB" id="A0A9X5EAG2"/>
<dbReference type="OrthoDB" id="9870872at2"/>
<evidence type="ECO:0000256" key="2">
    <source>
        <dbReference type="SAM" id="Phobius"/>
    </source>
</evidence>
<name>A0A9X5EAG2_9CYAN</name>
<proteinExistence type="predicted"/>
<organism evidence="3 4">
    <name type="scientific">Scytonema millei VB511283</name>
    <dbReference type="NCBI Taxonomy" id="1245923"/>
    <lineage>
        <taxon>Bacteria</taxon>
        <taxon>Bacillati</taxon>
        <taxon>Cyanobacteriota</taxon>
        <taxon>Cyanophyceae</taxon>
        <taxon>Nostocales</taxon>
        <taxon>Scytonemataceae</taxon>
        <taxon>Scytonema</taxon>
    </lineage>
</organism>
<feature type="coiled-coil region" evidence="1">
    <location>
        <begin position="1"/>
        <end position="66"/>
    </location>
</feature>
<evidence type="ECO:0000313" key="4">
    <source>
        <dbReference type="Proteomes" id="UP000031532"/>
    </source>
</evidence>
<accession>A0A9X5EAG2</accession>
<evidence type="ECO:0000256" key="1">
    <source>
        <dbReference type="SAM" id="Coils"/>
    </source>
</evidence>
<keyword evidence="4" id="KW-1185">Reference proteome</keyword>
<dbReference type="RefSeq" id="WP_039713658.1">
    <property type="nucleotide sequence ID" value="NZ_JTJC03000017.1"/>
</dbReference>
<reference evidence="3 4" key="1">
    <citation type="journal article" date="2015" name="Genome Announc.">
        <title>Draft Genome Sequence of the Terrestrial Cyanobacterium Scytonema millei VB511283, Isolated from Eastern India.</title>
        <authorList>
            <person name="Sen D."/>
            <person name="Chandrababunaidu M.M."/>
            <person name="Singh D."/>
            <person name="Sanghi N."/>
            <person name="Ghorai A."/>
            <person name="Mishra G.P."/>
            <person name="Madduluri M."/>
            <person name="Adhikary S.P."/>
            <person name="Tripathy S."/>
        </authorList>
    </citation>
    <scope>NUCLEOTIDE SEQUENCE [LARGE SCALE GENOMIC DNA]</scope>
    <source>
        <strain evidence="3 4">VB511283</strain>
    </source>
</reference>
<keyword evidence="2" id="KW-0812">Transmembrane</keyword>
<dbReference type="Proteomes" id="UP000031532">
    <property type="component" value="Unassembled WGS sequence"/>
</dbReference>
<keyword evidence="1" id="KW-0175">Coiled coil</keyword>
<gene>
    <name evidence="3" type="ORF">QH73_0027000</name>
</gene>
<feature type="transmembrane region" description="Helical" evidence="2">
    <location>
        <begin position="204"/>
        <end position="224"/>
    </location>
</feature>
<comment type="caution">
    <text evidence="3">The sequence shown here is derived from an EMBL/GenBank/DDBJ whole genome shotgun (WGS) entry which is preliminary data.</text>
</comment>
<evidence type="ECO:0000313" key="3">
    <source>
        <dbReference type="EMBL" id="NHC38227.1"/>
    </source>
</evidence>
<keyword evidence="2" id="KW-1133">Transmembrane helix</keyword>
<dbReference type="EMBL" id="JTJC03000017">
    <property type="protein sequence ID" value="NHC38227.1"/>
    <property type="molecule type" value="Genomic_DNA"/>
</dbReference>
<sequence>MKNNLTELLSVEQELTELRDRLKQSFAVLDSLTQIPAQFAALGQSYQQLQANLEQVKANKADLINLETDVNLRLAAIETAIDVRWREFKGELTHLQDELGSADIHLSNYNAELAKQVSELREEVSKRLKHFWQEWTADEATHAAISEIVDTKLNAELEDFIQKLEQAGFSPQYFEKQQNLETELRLTQSCLRDTERQLQMIRNFTTITGLTVAIALGLTIVQLLSR</sequence>
<keyword evidence="2" id="KW-0472">Membrane</keyword>
<protein>
    <submittedName>
        <fullName evidence="3">Uncharacterized protein</fullName>
    </submittedName>
</protein>